<feature type="domain" description="DUS-like FMN-binding" evidence="9">
    <location>
        <begin position="2"/>
        <end position="242"/>
    </location>
</feature>
<gene>
    <name evidence="10" type="ORF">RF11_03963</name>
</gene>
<dbReference type="SUPFAM" id="SSF51395">
    <property type="entry name" value="FMN-linked oxidoreductases"/>
    <property type="match status" value="1"/>
</dbReference>
<evidence type="ECO:0000256" key="3">
    <source>
        <dbReference type="ARBA" id="ARBA00022643"/>
    </source>
</evidence>
<evidence type="ECO:0000256" key="5">
    <source>
        <dbReference type="ARBA" id="ARBA00023002"/>
    </source>
</evidence>
<comment type="caution">
    <text evidence="10">The sequence shown here is derived from an EMBL/GenBank/DDBJ whole genome shotgun (WGS) entry which is preliminary data.</text>
</comment>
<evidence type="ECO:0000256" key="1">
    <source>
        <dbReference type="ARBA" id="ARBA00001917"/>
    </source>
</evidence>
<dbReference type="Proteomes" id="UP000031668">
    <property type="component" value="Unassembled WGS sequence"/>
</dbReference>
<dbReference type="AlphaFoldDB" id="A0A0C2ID36"/>
<evidence type="ECO:0000313" key="10">
    <source>
        <dbReference type="EMBL" id="KII63258.1"/>
    </source>
</evidence>
<feature type="binding site" evidence="8">
    <location>
        <position position="44"/>
    </location>
    <ligand>
        <name>FMN</name>
        <dbReference type="ChEBI" id="CHEBI:58210"/>
    </ligand>
</feature>
<keyword evidence="2 6" id="KW-0285">Flavoprotein</keyword>
<dbReference type="OMA" id="RYETHIT"/>
<organism evidence="10 11">
    <name type="scientific">Thelohanellus kitauei</name>
    <name type="common">Myxosporean</name>
    <dbReference type="NCBI Taxonomy" id="669202"/>
    <lineage>
        <taxon>Eukaryota</taxon>
        <taxon>Metazoa</taxon>
        <taxon>Cnidaria</taxon>
        <taxon>Myxozoa</taxon>
        <taxon>Myxosporea</taxon>
        <taxon>Bivalvulida</taxon>
        <taxon>Platysporina</taxon>
        <taxon>Myxobolidae</taxon>
        <taxon>Thelohanellus</taxon>
    </lineage>
</organism>
<feature type="binding site" evidence="8">
    <location>
        <position position="141"/>
    </location>
    <ligand>
        <name>FMN</name>
        <dbReference type="ChEBI" id="CHEBI:58210"/>
    </ligand>
</feature>
<evidence type="ECO:0000256" key="2">
    <source>
        <dbReference type="ARBA" id="ARBA00022630"/>
    </source>
</evidence>
<dbReference type="InterPro" id="IPR013785">
    <property type="entry name" value="Aldolase_TIM"/>
</dbReference>
<dbReference type="GO" id="GO:0017150">
    <property type="term" value="F:tRNA dihydrouridine synthase activity"/>
    <property type="evidence" value="ECO:0007669"/>
    <property type="project" value="InterPro"/>
</dbReference>
<evidence type="ECO:0000256" key="4">
    <source>
        <dbReference type="ARBA" id="ARBA00022694"/>
    </source>
</evidence>
<sequence>MLVRKYNVDVAFTPMIISNDFFRSEKARMAEFSTDTGDRPLIAQFAANDGPTLVKAVSHLHDLCDGVDINCGCPQKWLMDLEMGSSLLYNTETIYDLINHLERNFGNLCRSIKIRLHDDLRVTFELVKRAEMCGVHFITVHCRTRSKGAPINYEAFSLIKESIGIPAVINGDIFNRTTLKNIQDKMKPRGIMCARALLNNPSFFTESEKTSVECIKEYVELAHKYQTKVTIMKNMLIFMTRESMTKNERSKLALLKKDKDIVEFIATKFGIEIDDFHFTDHIDDKFDLDELFRKNFSI</sequence>
<dbReference type="Pfam" id="PF01207">
    <property type="entry name" value="Dus"/>
    <property type="match status" value="1"/>
</dbReference>
<dbReference type="InterPro" id="IPR035587">
    <property type="entry name" value="DUS-like_FMN-bd"/>
</dbReference>
<dbReference type="OrthoDB" id="6018480at2759"/>
<proteinExistence type="inferred from homology"/>
<feature type="binding site" evidence="8">
    <location>
        <begin position="194"/>
        <end position="195"/>
    </location>
    <ligand>
        <name>FMN</name>
        <dbReference type="ChEBI" id="CHEBI:58210"/>
    </ligand>
</feature>
<dbReference type="CDD" id="cd02801">
    <property type="entry name" value="DUS_like_FMN"/>
    <property type="match status" value="1"/>
</dbReference>
<keyword evidence="4 6" id="KW-0819">tRNA processing</keyword>
<dbReference type="GO" id="GO:0050660">
    <property type="term" value="F:flavin adenine dinucleotide binding"/>
    <property type="evidence" value="ECO:0007669"/>
    <property type="project" value="InterPro"/>
</dbReference>
<evidence type="ECO:0000256" key="6">
    <source>
        <dbReference type="PIRNR" id="PIRNR006621"/>
    </source>
</evidence>
<dbReference type="Gene3D" id="3.20.20.70">
    <property type="entry name" value="Aldolase class I"/>
    <property type="match status" value="1"/>
</dbReference>
<keyword evidence="3 6" id="KW-0288">FMN</keyword>
<dbReference type="EC" id="1.3.1.-" evidence="6"/>
<comment type="cofactor">
    <cofactor evidence="1 6 8">
        <name>FMN</name>
        <dbReference type="ChEBI" id="CHEBI:58210"/>
    </cofactor>
</comment>
<dbReference type="InterPro" id="IPR018517">
    <property type="entry name" value="tRNA_hU_synthase_CS"/>
</dbReference>
<dbReference type="EMBL" id="JWZT01004756">
    <property type="protein sequence ID" value="KII63258.1"/>
    <property type="molecule type" value="Genomic_DNA"/>
</dbReference>
<dbReference type="InterPro" id="IPR001269">
    <property type="entry name" value="DUS_fam"/>
</dbReference>
<evidence type="ECO:0000313" key="11">
    <source>
        <dbReference type="Proteomes" id="UP000031668"/>
    </source>
</evidence>
<feature type="active site" description="Proton donor" evidence="7">
    <location>
        <position position="73"/>
    </location>
</feature>
<evidence type="ECO:0000259" key="9">
    <source>
        <dbReference type="Pfam" id="PF01207"/>
    </source>
</evidence>
<comment type="function">
    <text evidence="6">Catalyzes the synthesis of dihydrouridine, a modified base found in the D-loop of most tRNAs.</text>
</comment>
<name>A0A0C2ID36_THEKT</name>
<evidence type="ECO:0000256" key="8">
    <source>
        <dbReference type="PIRSR" id="PIRSR006621-2"/>
    </source>
</evidence>
<dbReference type="PANTHER" id="PTHR11082">
    <property type="entry name" value="TRNA-DIHYDROURIDINE SYNTHASE"/>
    <property type="match status" value="1"/>
</dbReference>
<protein>
    <recommendedName>
        <fullName evidence="6">tRNA-dihydrouridine synthase</fullName>
        <ecNumber evidence="6">1.3.1.-</ecNumber>
    </recommendedName>
</protein>
<accession>A0A0C2ID36</accession>
<reference evidence="10 11" key="1">
    <citation type="journal article" date="2014" name="Genome Biol. Evol.">
        <title>The genome of the myxosporean Thelohanellus kitauei shows adaptations to nutrient acquisition within its fish host.</title>
        <authorList>
            <person name="Yang Y."/>
            <person name="Xiong J."/>
            <person name="Zhou Z."/>
            <person name="Huo F."/>
            <person name="Miao W."/>
            <person name="Ran C."/>
            <person name="Liu Y."/>
            <person name="Zhang J."/>
            <person name="Feng J."/>
            <person name="Wang M."/>
            <person name="Wang M."/>
            <person name="Wang L."/>
            <person name="Yao B."/>
        </authorList>
    </citation>
    <scope>NUCLEOTIDE SEQUENCE [LARGE SCALE GENOMIC DNA]</scope>
    <source>
        <strain evidence="10">Wuqing</strain>
    </source>
</reference>
<keyword evidence="11" id="KW-1185">Reference proteome</keyword>
<evidence type="ECO:0000256" key="7">
    <source>
        <dbReference type="PIRSR" id="PIRSR006621-1"/>
    </source>
</evidence>
<dbReference type="PIRSF" id="PIRSF006621">
    <property type="entry name" value="Dus"/>
    <property type="match status" value="1"/>
</dbReference>
<keyword evidence="5 6" id="KW-0560">Oxidoreductase</keyword>
<comment type="similarity">
    <text evidence="6">Belongs to the dus family.</text>
</comment>
<dbReference type="PANTHER" id="PTHR11082:SF31">
    <property type="entry name" value="TRNA-DIHYDROURIDINE(20A_20B) SYNTHASE [NAD(P)+]-LIKE"/>
    <property type="match status" value="1"/>
</dbReference>
<keyword evidence="8" id="KW-0547">Nucleotide-binding</keyword>
<dbReference type="PROSITE" id="PS01136">
    <property type="entry name" value="UPF0034"/>
    <property type="match status" value="1"/>
</dbReference>